<sequence length="414" mass="46532">MQHHIVRQLDCWWPRCAFPVEVSLSTEGYQSSSWSIRKLSEEVSSICKQSRSQGTEILGRGSLTGDIRVNISRGQGLKVCVLLVLIRTVSSLSVPRKTTMDDAHNIQYSNLQDNAQAEQELDNAQATMAAAEEEEATSTSKAEYGSGIPSPLQSPERACSPSVALASIPVGPSEEASIRQLEALEDPLYLLHNAQNVKVYDLVDFLLFKYQTKAFTTKAEMLETIGREYDEYYPLIFSEASECMKLVFGLDIVEVDPSVHSYVLVTALGITYDGMLTDVQGMPKTGVLIVVLGVIFMKGNYVSEDIIWEMLNNIGLCGGMDPYIHRDPRKLISEEFVQEGYLEYRQVPNSDPPSHVFLWGPRAFAETTKLKVLQFFASITKTHPRAYPEKYAEALRDEIDRVEAWIFQQMLRHL</sequence>
<dbReference type="InterPro" id="IPR041898">
    <property type="entry name" value="MAGE_WH1"/>
</dbReference>
<evidence type="ECO:0000313" key="4">
    <source>
        <dbReference type="Proteomes" id="UP000002494"/>
    </source>
</evidence>
<feature type="region of interest" description="Disordered" evidence="1">
    <location>
        <begin position="119"/>
        <end position="157"/>
    </location>
</feature>
<dbReference type="Pfam" id="PF01454">
    <property type="entry name" value="MAGE"/>
    <property type="match status" value="1"/>
</dbReference>
<feature type="domain" description="MAGE" evidence="2">
    <location>
        <begin position="195"/>
        <end position="394"/>
    </location>
</feature>
<reference evidence="3" key="2">
    <citation type="submission" date="2025-08" db="UniProtKB">
        <authorList>
            <consortium name="Ensembl"/>
        </authorList>
    </citation>
    <scope>IDENTIFICATION</scope>
    <source>
        <strain evidence="3">Brown Norway</strain>
    </source>
</reference>
<dbReference type="InterPro" id="IPR037445">
    <property type="entry name" value="MAGE"/>
</dbReference>
<evidence type="ECO:0000256" key="1">
    <source>
        <dbReference type="SAM" id="MobiDB-lite"/>
    </source>
</evidence>
<evidence type="ECO:0000313" key="3">
    <source>
        <dbReference type="Ensembl" id="ENSRNOP00000100843.1"/>
    </source>
</evidence>
<dbReference type="Ensembl" id="ENSRNOT00000126475.1">
    <property type="protein sequence ID" value="ENSRNOP00000100843.1"/>
    <property type="gene ID" value="ENSRNOG00000080175.1"/>
</dbReference>
<dbReference type="SMART" id="SM01373">
    <property type="entry name" value="MAGE"/>
    <property type="match status" value="1"/>
</dbReference>
<dbReference type="GeneTree" id="ENSGT00940000154972"/>
<reference evidence="3" key="3">
    <citation type="submission" date="2025-09" db="UniProtKB">
        <authorList>
            <consortium name="Ensembl"/>
        </authorList>
    </citation>
    <scope>IDENTIFICATION</scope>
    <source>
        <strain evidence="3">Brown Norway</strain>
    </source>
</reference>
<dbReference type="InterPro" id="IPR002190">
    <property type="entry name" value="MHD_dom"/>
</dbReference>
<accession>A0ABK0LI35</accession>
<dbReference type="Gene3D" id="1.10.10.1200">
    <property type="entry name" value="MAGE homology domain, winged helix WH1 motif"/>
    <property type="match status" value="1"/>
</dbReference>
<dbReference type="Proteomes" id="UP000002494">
    <property type="component" value="Chromosome X"/>
</dbReference>
<dbReference type="Gene3D" id="1.10.10.1210">
    <property type="entry name" value="MAGE homology domain, winged helix WH2 motif"/>
    <property type="match status" value="1"/>
</dbReference>
<name>A0ABK0LI35_RAT</name>
<dbReference type="PANTHER" id="PTHR11736:SF50">
    <property type="entry name" value="MAGE FAMILY MEMBER A1-RELATED"/>
    <property type="match status" value="1"/>
</dbReference>
<proteinExistence type="predicted"/>
<organism evidence="3 4">
    <name type="scientific">Rattus norvegicus</name>
    <name type="common">Rat</name>
    <dbReference type="NCBI Taxonomy" id="10116"/>
    <lineage>
        <taxon>Eukaryota</taxon>
        <taxon>Metazoa</taxon>
        <taxon>Chordata</taxon>
        <taxon>Craniata</taxon>
        <taxon>Vertebrata</taxon>
        <taxon>Euteleostomi</taxon>
        <taxon>Mammalia</taxon>
        <taxon>Eutheria</taxon>
        <taxon>Euarchontoglires</taxon>
        <taxon>Glires</taxon>
        <taxon>Rodentia</taxon>
        <taxon>Myomorpha</taxon>
        <taxon>Muroidea</taxon>
        <taxon>Muridae</taxon>
        <taxon>Murinae</taxon>
        <taxon>Rattus</taxon>
    </lineage>
</organism>
<protein>
    <recommendedName>
        <fullName evidence="2">MAGE domain-containing protein</fullName>
    </recommendedName>
</protein>
<dbReference type="InterPro" id="IPR041899">
    <property type="entry name" value="MAGE_WH2"/>
</dbReference>
<dbReference type="PANTHER" id="PTHR11736">
    <property type="entry name" value="MELANOMA-ASSOCIATED ANTIGEN MAGE ANTIGEN"/>
    <property type="match status" value="1"/>
</dbReference>
<dbReference type="PROSITE" id="PS50838">
    <property type="entry name" value="MAGE"/>
    <property type="match status" value="1"/>
</dbReference>
<evidence type="ECO:0000259" key="2">
    <source>
        <dbReference type="PROSITE" id="PS50838"/>
    </source>
</evidence>
<keyword evidence="4" id="KW-1185">Reference proteome</keyword>
<reference evidence="3" key="1">
    <citation type="submission" date="2024-01" db="EMBL/GenBank/DDBJ databases">
        <title>GRCr8: a new rat reference genome assembly contstructed from accurate long reads and long range scaffolding.</title>
        <authorList>
            <person name="Doris P.A."/>
            <person name="Kalbfleisch T."/>
            <person name="Li K."/>
            <person name="Howe K."/>
            <person name="Wood J."/>
        </authorList>
    </citation>
    <scope>NUCLEOTIDE SEQUENCE [LARGE SCALE GENOMIC DNA]</scope>
    <source>
        <strain evidence="3">Brown Norway</strain>
    </source>
</reference>